<dbReference type="EMBL" id="JAULSR010000002">
    <property type="protein sequence ID" value="KAK0631079.1"/>
    <property type="molecule type" value="Genomic_DNA"/>
</dbReference>
<gene>
    <name evidence="2" type="ORF">B0T17DRAFT_239546</name>
</gene>
<feature type="region of interest" description="Disordered" evidence="1">
    <location>
        <begin position="85"/>
        <end position="124"/>
    </location>
</feature>
<accession>A0AA39XBW4</accession>
<protein>
    <submittedName>
        <fullName evidence="2">Uncharacterized protein</fullName>
    </submittedName>
</protein>
<keyword evidence="3" id="KW-1185">Reference proteome</keyword>
<dbReference type="Proteomes" id="UP001174934">
    <property type="component" value="Unassembled WGS sequence"/>
</dbReference>
<evidence type="ECO:0000313" key="3">
    <source>
        <dbReference type="Proteomes" id="UP001174934"/>
    </source>
</evidence>
<dbReference type="AlphaFoldDB" id="A0AA39XBW4"/>
<proteinExistence type="predicted"/>
<comment type="caution">
    <text evidence="2">The sequence shown here is derived from an EMBL/GenBank/DDBJ whole genome shotgun (WGS) entry which is preliminary data.</text>
</comment>
<evidence type="ECO:0000256" key="1">
    <source>
        <dbReference type="SAM" id="MobiDB-lite"/>
    </source>
</evidence>
<organism evidence="2 3">
    <name type="scientific">Bombardia bombarda</name>
    <dbReference type="NCBI Taxonomy" id="252184"/>
    <lineage>
        <taxon>Eukaryota</taxon>
        <taxon>Fungi</taxon>
        <taxon>Dikarya</taxon>
        <taxon>Ascomycota</taxon>
        <taxon>Pezizomycotina</taxon>
        <taxon>Sordariomycetes</taxon>
        <taxon>Sordariomycetidae</taxon>
        <taxon>Sordariales</taxon>
        <taxon>Lasiosphaeriaceae</taxon>
        <taxon>Bombardia</taxon>
    </lineage>
</organism>
<reference evidence="2" key="1">
    <citation type="submission" date="2023-06" db="EMBL/GenBank/DDBJ databases">
        <title>Genome-scale phylogeny and comparative genomics of the fungal order Sordariales.</title>
        <authorList>
            <consortium name="Lawrence Berkeley National Laboratory"/>
            <person name="Hensen N."/>
            <person name="Bonometti L."/>
            <person name="Westerberg I."/>
            <person name="Brannstrom I.O."/>
            <person name="Guillou S."/>
            <person name="Cros-Aarteil S."/>
            <person name="Calhoun S."/>
            <person name="Haridas S."/>
            <person name="Kuo A."/>
            <person name="Mondo S."/>
            <person name="Pangilinan J."/>
            <person name="Riley R."/>
            <person name="LaButti K."/>
            <person name="Andreopoulos B."/>
            <person name="Lipzen A."/>
            <person name="Chen C."/>
            <person name="Yanf M."/>
            <person name="Daum C."/>
            <person name="Ng V."/>
            <person name="Clum A."/>
            <person name="Steindorff A."/>
            <person name="Ohm R."/>
            <person name="Martin F."/>
            <person name="Silar P."/>
            <person name="Natvig D."/>
            <person name="Lalanne C."/>
            <person name="Gautier V."/>
            <person name="Ament-velasquez S.L."/>
            <person name="Kruys A."/>
            <person name="Hutchinson M.I."/>
            <person name="Powell A.J."/>
            <person name="Barry K."/>
            <person name="Miller A.N."/>
            <person name="Grigoriev I.V."/>
            <person name="Debuchy R."/>
            <person name="Gladieux P."/>
            <person name="Thoren M.H."/>
            <person name="Johannesson H."/>
        </authorList>
    </citation>
    <scope>NUCLEOTIDE SEQUENCE</scope>
    <source>
        <strain evidence="2">SMH3391-2</strain>
    </source>
</reference>
<evidence type="ECO:0000313" key="2">
    <source>
        <dbReference type="EMBL" id="KAK0631079.1"/>
    </source>
</evidence>
<name>A0AA39XBW4_9PEZI</name>
<sequence length="124" mass="14229">MTLPLLGNKLNIIPFSIQNHPLISQPHITHHVLPTHPPHDIPEHRRHISPHPHLHPKPLGRTLRHRARHRLKRMATRHHLAAWLPRAPYKKMSDPAGRLPGQQRSACSHKSLRQLHGSGPLHDP</sequence>